<comment type="catalytic activity">
    <reaction evidence="1">
        <text>ATP + protein L-histidine = ADP + protein N-phospho-L-histidine.</text>
        <dbReference type="EC" id="2.7.13.3"/>
    </reaction>
</comment>
<dbReference type="InterPro" id="IPR003594">
    <property type="entry name" value="HATPase_dom"/>
</dbReference>
<evidence type="ECO:0000256" key="6">
    <source>
        <dbReference type="ARBA" id="ARBA00022777"/>
    </source>
</evidence>
<keyword evidence="3" id="KW-0597">Phosphoprotein</keyword>
<dbReference type="InterPro" id="IPR036890">
    <property type="entry name" value="HATPase_C_sf"/>
</dbReference>
<keyword evidence="8" id="KW-0472">Membrane</keyword>
<keyword evidence="4" id="KW-0808">Transferase</keyword>
<keyword evidence="7" id="KW-0067">ATP-binding</keyword>
<dbReference type="EC" id="2.7.13.3" evidence="2"/>
<keyword evidence="5" id="KW-0547">Nucleotide-binding</keyword>
<dbReference type="InterPro" id="IPR050980">
    <property type="entry name" value="2C_sensor_his_kinase"/>
</dbReference>
<evidence type="ECO:0000256" key="1">
    <source>
        <dbReference type="ARBA" id="ARBA00000085"/>
    </source>
</evidence>
<accession>A0A933IA31</accession>
<feature type="transmembrane region" description="Helical" evidence="8">
    <location>
        <begin position="174"/>
        <end position="194"/>
    </location>
</feature>
<evidence type="ECO:0000256" key="7">
    <source>
        <dbReference type="ARBA" id="ARBA00022840"/>
    </source>
</evidence>
<feature type="transmembrane region" description="Helical" evidence="8">
    <location>
        <begin position="17"/>
        <end position="38"/>
    </location>
</feature>
<dbReference type="CDD" id="cd00082">
    <property type="entry name" value="HisKA"/>
    <property type="match status" value="1"/>
</dbReference>
<organism evidence="10 11">
    <name type="scientific">candidate division TA06 bacterium</name>
    <dbReference type="NCBI Taxonomy" id="2250710"/>
    <lineage>
        <taxon>Bacteria</taxon>
        <taxon>Bacteria division TA06</taxon>
    </lineage>
</organism>
<dbReference type="InterPro" id="IPR004358">
    <property type="entry name" value="Sig_transdc_His_kin-like_C"/>
</dbReference>
<dbReference type="Pfam" id="PF02518">
    <property type="entry name" value="HATPase_c"/>
    <property type="match status" value="1"/>
</dbReference>
<comment type="caution">
    <text evidence="10">The sequence shown here is derived from an EMBL/GenBank/DDBJ whole genome shotgun (WGS) entry which is preliminary data.</text>
</comment>
<dbReference type="PRINTS" id="PR00344">
    <property type="entry name" value="BCTRLSENSOR"/>
</dbReference>
<dbReference type="SMART" id="SM00387">
    <property type="entry name" value="HATPase_c"/>
    <property type="match status" value="1"/>
</dbReference>
<evidence type="ECO:0000256" key="8">
    <source>
        <dbReference type="SAM" id="Phobius"/>
    </source>
</evidence>
<dbReference type="Proteomes" id="UP000736328">
    <property type="component" value="Unassembled WGS sequence"/>
</dbReference>
<keyword evidence="8" id="KW-0812">Transmembrane</keyword>
<evidence type="ECO:0000256" key="5">
    <source>
        <dbReference type="ARBA" id="ARBA00022741"/>
    </source>
</evidence>
<reference evidence="10" key="1">
    <citation type="submission" date="2020-07" db="EMBL/GenBank/DDBJ databases">
        <title>Huge and variable diversity of episymbiotic CPR bacteria and DPANN archaea in groundwater ecosystems.</title>
        <authorList>
            <person name="He C.Y."/>
            <person name="Keren R."/>
            <person name="Whittaker M."/>
            <person name="Farag I.F."/>
            <person name="Doudna J."/>
            <person name="Cate J.H.D."/>
            <person name="Banfield J.F."/>
        </authorList>
    </citation>
    <scope>NUCLEOTIDE SEQUENCE</scope>
    <source>
        <strain evidence="10">NC_groundwater_1520_Pr4_B-0.1um_53_5</strain>
    </source>
</reference>
<dbReference type="InterPro" id="IPR003661">
    <property type="entry name" value="HisK_dim/P_dom"/>
</dbReference>
<evidence type="ECO:0000313" key="10">
    <source>
        <dbReference type="EMBL" id="MBI4726991.1"/>
    </source>
</evidence>
<dbReference type="PANTHER" id="PTHR44936">
    <property type="entry name" value="SENSOR PROTEIN CREC"/>
    <property type="match status" value="1"/>
</dbReference>
<dbReference type="GO" id="GO:0005886">
    <property type="term" value="C:plasma membrane"/>
    <property type="evidence" value="ECO:0007669"/>
    <property type="project" value="UniProtKB-SubCell"/>
</dbReference>
<proteinExistence type="predicted"/>
<protein>
    <recommendedName>
        <fullName evidence="2">histidine kinase</fullName>
        <ecNumber evidence="2">2.7.13.3</ecNumber>
    </recommendedName>
</protein>
<evidence type="ECO:0000259" key="9">
    <source>
        <dbReference type="PROSITE" id="PS50109"/>
    </source>
</evidence>
<keyword evidence="8" id="KW-1133">Transmembrane helix</keyword>
<dbReference type="GO" id="GO:0005524">
    <property type="term" value="F:ATP binding"/>
    <property type="evidence" value="ECO:0007669"/>
    <property type="project" value="UniProtKB-KW"/>
</dbReference>
<evidence type="ECO:0000256" key="4">
    <source>
        <dbReference type="ARBA" id="ARBA00022679"/>
    </source>
</evidence>
<name>A0A933IA31_UNCT6</name>
<dbReference type="SUPFAM" id="SSF55874">
    <property type="entry name" value="ATPase domain of HSP90 chaperone/DNA topoisomerase II/histidine kinase"/>
    <property type="match status" value="1"/>
</dbReference>
<dbReference type="AlphaFoldDB" id="A0A933IA31"/>
<dbReference type="InterPro" id="IPR005467">
    <property type="entry name" value="His_kinase_dom"/>
</dbReference>
<evidence type="ECO:0000313" key="11">
    <source>
        <dbReference type="Proteomes" id="UP000736328"/>
    </source>
</evidence>
<keyword evidence="6 10" id="KW-0418">Kinase</keyword>
<dbReference type="GO" id="GO:0000155">
    <property type="term" value="F:phosphorelay sensor kinase activity"/>
    <property type="evidence" value="ECO:0007669"/>
    <property type="project" value="InterPro"/>
</dbReference>
<dbReference type="PROSITE" id="PS50109">
    <property type="entry name" value="HIS_KIN"/>
    <property type="match status" value="1"/>
</dbReference>
<dbReference type="EMBL" id="JACQXR010000093">
    <property type="protein sequence ID" value="MBI4726991.1"/>
    <property type="molecule type" value="Genomic_DNA"/>
</dbReference>
<dbReference type="CDD" id="cd00075">
    <property type="entry name" value="HATPase"/>
    <property type="match status" value="1"/>
</dbReference>
<feature type="domain" description="Histidine kinase" evidence="9">
    <location>
        <begin position="212"/>
        <end position="418"/>
    </location>
</feature>
<dbReference type="Gene3D" id="3.30.565.10">
    <property type="entry name" value="Histidine kinase-like ATPase, C-terminal domain"/>
    <property type="match status" value="1"/>
</dbReference>
<evidence type="ECO:0000256" key="3">
    <source>
        <dbReference type="ARBA" id="ARBA00022553"/>
    </source>
</evidence>
<gene>
    <name evidence="10" type="ORF">HY768_07180</name>
</gene>
<evidence type="ECO:0000256" key="2">
    <source>
        <dbReference type="ARBA" id="ARBA00012438"/>
    </source>
</evidence>
<sequence>MASFIKPHSRWSQVWRAYLFIGALLLVAASLVYTVGLIKRLESEPRIMSRVFARFCMTAALPEPAGESPETGIIFEEVIQNINFPVVVTDRQGLPIAWRGIDVKGAEFDQQVIPAEVAGRWEKLTPEEPFYQLKKAIGELDHQNQPIIMTLGQDSNNVVTVHYGKPSVLRELRFIPIIQLVVVALFVWIGFIGFRTIKINEERAVWVGLAKEAAHQLGTPISSLMGWLALLKEGGHPAADAVPEMEKDLAHLNRALARFNQIGSIPKLQPVEVTQVITEAVDYFRRRAANLGKDIAFEESYQQPCEAALNAELFLWAVENLIKNAIDAIESPGGLIKVKVARNGQKLEIMVEDNGRGINPKNQSKIFRPGFTTKAVGWGLGLSLVKRIIEDYHGGRIRLLFSRPGAGTAFVINLPLPSKSKTL</sequence>
<dbReference type="PANTHER" id="PTHR44936:SF10">
    <property type="entry name" value="SENSOR PROTEIN RSTB"/>
    <property type="match status" value="1"/>
</dbReference>